<accession>A0A074ZGF6</accession>
<evidence type="ECO:0000313" key="1">
    <source>
        <dbReference type="EMBL" id="KER26288.1"/>
    </source>
</evidence>
<proteinExistence type="predicted"/>
<dbReference type="EMBL" id="KL596751">
    <property type="protein sequence ID" value="KER26288.1"/>
    <property type="molecule type" value="Genomic_DNA"/>
</dbReference>
<dbReference type="CTD" id="20320590"/>
<dbReference type="RefSeq" id="XP_009169933.1">
    <property type="nucleotide sequence ID" value="XM_009171669.1"/>
</dbReference>
<organism evidence="1 2">
    <name type="scientific">Opisthorchis viverrini</name>
    <name type="common">Southeast Asian liver fluke</name>
    <dbReference type="NCBI Taxonomy" id="6198"/>
    <lineage>
        <taxon>Eukaryota</taxon>
        <taxon>Metazoa</taxon>
        <taxon>Spiralia</taxon>
        <taxon>Lophotrochozoa</taxon>
        <taxon>Platyhelminthes</taxon>
        <taxon>Trematoda</taxon>
        <taxon>Digenea</taxon>
        <taxon>Opisthorchiida</taxon>
        <taxon>Opisthorchiata</taxon>
        <taxon>Opisthorchiidae</taxon>
        <taxon>Opisthorchis</taxon>
    </lineage>
</organism>
<name>A0A074ZGF6_OPIVI</name>
<evidence type="ECO:0000313" key="2">
    <source>
        <dbReference type="Proteomes" id="UP000054324"/>
    </source>
</evidence>
<sequence>MRERQMGTKFEPRSHVNPTEVVPCYSTKSRQISRSSYIGKLKNMLKLTRKTASQTTEKKRVRIALEFQNRLAKAFEPKALVEDPNRPPVLSWAPWQYPSPRTTMTYTTNNILMPHRPSRGAISRVALLAAYSRAGKRKQATADASLLSPSHTFSSPSPHPINNSLLVGPALRTDDSVRHASVLRAASARHMVPTSSGISRSVLKPRHPLYLTAVRTDVISISIDSIEHTNHCQSNGAFKIEHETKETFCFLDVRLKS</sequence>
<dbReference type="KEGG" id="ovi:T265_06411"/>
<gene>
    <name evidence="1" type="ORF">T265_06411</name>
</gene>
<reference evidence="1 2" key="1">
    <citation type="submission" date="2013-11" db="EMBL/GenBank/DDBJ databases">
        <title>Opisthorchis viverrini - life in the bile duct.</title>
        <authorList>
            <person name="Young N.D."/>
            <person name="Nagarajan N."/>
            <person name="Lin S.J."/>
            <person name="Korhonen P.K."/>
            <person name="Jex A.R."/>
            <person name="Hall R.S."/>
            <person name="Safavi-Hemami H."/>
            <person name="Kaewkong W."/>
            <person name="Bertrand D."/>
            <person name="Gao S."/>
            <person name="Seet Q."/>
            <person name="Wongkham S."/>
            <person name="Teh B.T."/>
            <person name="Wongkham C."/>
            <person name="Intapan P.M."/>
            <person name="Maleewong W."/>
            <person name="Yang X."/>
            <person name="Hu M."/>
            <person name="Wang Z."/>
            <person name="Hofmann A."/>
            <person name="Sternberg P.W."/>
            <person name="Tan P."/>
            <person name="Wang J."/>
            <person name="Gasser R.B."/>
        </authorList>
    </citation>
    <scope>NUCLEOTIDE SEQUENCE [LARGE SCALE GENOMIC DNA]</scope>
</reference>
<keyword evidence="2" id="KW-1185">Reference proteome</keyword>
<dbReference type="GeneID" id="20320590"/>
<protein>
    <submittedName>
        <fullName evidence="1">Uncharacterized protein</fullName>
    </submittedName>
</protein>
<dbReference type="AlphaFoldDB" id="A0A074ZGF6"/>
<dbReference type="Proteomes" id="UP000054324">
    <property type="component" value="Unassembled WGS sequence"/>
</dbReference>
<dbReference type="OrthoDB" id="427711at2759"/>